<evidence type="ECO:0000313" key="1">
    <source>
        <dbReference type="EMBL" id="TFK00925.1"/>
    </source>
</evidence>
<reference evidence="1 2" key="1">
    <citation type="submission" date="2019-04" db="EMBL/GenBank/DDBJ databases">
        <title>Draft genome of the big-headed turtle Platysternon megacephalum.</title>
        <authorList>
            <person name="Gong S."/>
        </authorList>
    </citation>
    <scope>NUCLEOTIDE SEQUENCE [LARGE SCALE GENOMIC DNA]</scope>
    <source>
        <strain evidence="1">DO16091913</strain>
        <tissue evidence="1">Muscle</tissue>
    </source>
</reference>
<proteinExistence type="predicted"/>
<keyword evidence="1" id="KW-0418">Kinase</keyword>
<organism evidence="1 2">
    <name type="scientific">Platysternon megacephalum</name>
    <name type="common">big-headed turtle</name>
    <dbReference type="NCBI Taxonomy" id="55544"/>
    <lineage>
        <taxon>Eukaryota</taxon>
        <taxon>Metazoa</taxon>
        <taxon>Chordata</taxon>
        <taxon>Craniata</taxon>
        <taxon>Vertebrata</taxon>
        <taxon>Euteleostomi</taxon>
        <taxon>Archelosauria</taxon>
        <taxon>Testudinata</taxon>
        <taxon>Testudines</taxon>
        <taxon>Cryptodira</taxon>
        <taxon>Durocryptodira</taxon>
        <taxon>Testudinoidea</taxon>
        <taxon>Platysternidae</taxon>
        <taxon>Platysternon</taxon>
    </lineage>
</organism>
<keyword evidence="1" id="KW-0675">Receptor</keyword>
<keyword evidence="1" id="KW-0808">Transferase</keyword>
<name>A0A4D9DVZ0_9SAUR</name>
<accession>A0A4D9DVZ0</accession>
<dbReference type="AlphaFoldDB" id="A0A4D9DVZ0"/>
<dbReference type="Proteomes" id="UP000297703">
    <property type="component" value="Unassembled WGS sequence"/>
</dbReference>
<dbReference type="EMBL" id="QXTE01000249">
    <property type="protein sequence ID" value="TFK00925.1"/>
    <property type="molecule type" value="Genomic_DNA"/>
</dbReference>
<gene>
    <name evidence="1" type="ORF">DR999_PMT16883</name>
</gene>
<keyword evidence="2" id="KW-1185">Reference proteome</keyword>
<sequence length="133" mass="14585">MALTQRKCPRELKEVVKAAEMQTDRLVPMVLGENEEASEGDEAVLVNTDCADTDTIGDRCCNKGESDTCKHKRSITARKASEVDCTKEVIFQPPEPTVPESMAIVKTPASMVLVSNGACNQTSSHQSIYWRPV</sequence>
<comment type="caution">
    <text evidence="1">The sequence shown here is derived from an EMBL/GenBank/DDBJ whole genome shotgun (WGS) entry which is preliminary data.</text>
</comment>
<reference evidence="1 2" key="2">
    <citation type="submission" date="2019-04" db="EMBL/GenBank/DDBJ databases">
        <title>The genome sequence of big-headed turtle.</title>
        <authorList>
            <person name="Gong S."/>
        </authorList>
    </citation>
    <scope>NUCLEOTIDE SEQUENCE [LARGE SCALE GENOMIC DNA]</scope>
    <source>
        <strain evidence="1">DO16091913</strain>
        <tissue evidence="1">Muscle</tissue>
    </source>
</reference>
<protein>
    <submittedName>
        <fullName evidence="1">Receptor-interacting serine/threonine-protein kinase 2-like</fullName>
    </submittedName>
</protein>
<evidence type="ECO:0000313" key="2">
    <source>
        <dbReference type="Proteomes" id="UP000297703"/>
    </source>
</evidence>
<dbReference type="GO" id="GO:0016301">
    <property type="term" value="F:kinase activity"/>
    <property type="evidence" value="ECO:0007669"/>
    <property type="project" value="UniProtKB-KW"/>
</dbReference>